<proteinExistence type="inferred from homology"/>
<sequence length="328" mass="32217">MAPTPPAAPETADGGASLGPGARWASRPGGGFAAVVVGAVLWGTGGLAGSVIADGGLPMAVVAAYRLTVGGGALLLVLGLAGRLRGIPRSAALLRRVLLTAVLAAVYQATYFLAVERSSVSVATVVALGAAPVIVATVTAVLARRLPSRRTTAAVGLAVVGLVLLVGLSRTGADPAGGAGLALVAAAAFAVLTMVNRTGVPGLDPVLLTALGFSGGGLLLLPVVLLGGAALAPSEPSTWWLVLYLGVVPTALAYAAYFTGLRTVPATVASLVALLEPLTAALAAAFLLGERLGPGGVVGGVLLATATVVVAPRRRRPAAAPRRRRAAA</sequence>
<feature type="domain" description="EamA" evidence="8">
    <location>
        <begin position="32"/>
        <end position="166"/>
    </location>
</feature>
<dbReference type="PANTHER" id="PTHR32322:SF2">
    <property type="entry name" value="EAMA DOMAIN-CONTAINING PROTEIN"/>
    <property type="match status" value="1"/>
</dbReference>
<feature type="transmembrane region" description="Helical" evidence="7">
    <location>
        <begin position="32"/>
        <end position="53"/>
    </location>
</feature>
<feature type="transmembrane region" description="Helical" evidence="7">
    <location>
        <begin position="238"/>
        <end position="257"/>
    </location>
</feature>
<keyword evidence="10" id="KW-1185">Reference proteome</keyword>
<feature type="transmembrane region" description="Helical" evidence="7">
    <location>
        <begin position="294"/>
        <end position="312"/>
    </location>
</feature>
<evidence type="ECO:0000256" key="3">
    <source>
        <dbReference type="ARBA" id="ARBA00022692"/>
    </source>
</evidence>
<gene>
    <name evidence="9" type="ORF">N866_10275</name>
</gene>
<keyword evidence="4 7" id="KW-1133">Transmembrane helix</keyword>
<dbReference type="RefSeq" id="WP_081802746.1">
    <property type="nucleotide sequence ID" value="NZ_AXCW01000283.1"/>
</dbReference>
<evidence type="ECO:0000313" key="9">
    <source>
        <dbReference type="EMBL" id="EYR62259.1"/>
    </source>
</evidence>
<comment type="caution">
    <text evidence="9">The sequence shown here is derived from an EMBL/GenBank/DDBJ whole genome shotgun (WGS) entry which is preliminary data.</text>
</comment>
<dbReference type="InterPro" id="IPR000620">
    <property type="entry name" value="EamA_dom"/>
</dbReference>
<feature type="transmembrane region" description="Helical" evidence="7">
    <location>
        <begin position="264"/>
        <end position="288"/>
    </location>
</feature>
<feature type="region of interest" description="Disordered" evidence="6">
    <location>
        <begin position="1"/>
        <end position="20"/>
    </location>
</feature>
<evidence type="ECO:0000259" key="8">
    <source>
        <dbReference type="Pfam" id="PF00892"/>
    </source>
</evidence>
<keyword evidence="5 7" id="KW-0472">Membrane</keyword>
<feature type="transmembrane region" description="Helical" evidence="7">
    <location>
        <begin position="152"/>
        <end position="170"/>
    </location>
</feature>
<comment type="similarity">
    <text evidence="2">Belongs to the EamA transporter family.</text>
</comment>
<dbReference type="EMBL" id="AXCW01000283">
    <property type="protein sequence ID" value="EYR62259.1"/>
    <property type="molecule type" value="Genomic_DNA"/>
</dbReference>
<comment type="subcellular location">
    <subcellularLocation>
        <location evidence="1">Membrane</location>
        <topology evidence="1">Multi-pass membrane protein</topology>
    </subcellularLocation>
</comment>
<dbReference type="OrthoDB" id="4828175at2"/>
<feature type="transmembrane region" description="Helical" evidence="7">
    <location>
        <begin position="93"/>
        <end position="114"/>
    </location>
</feature>
<feature type="transmembrane region" description="Helical" evidence="7">
    <location>
        <begin position="176"/>
        <end position="195"/>
    </location>
</feature>
<evidence type="ECO:0000256" key="7">
    <source>
        <dbReference type="SAM" id="Phobius"/>
    </source>
</evidence>
<dbReference type="InterPro" id="IPR050638">
    <property type="entry name" value="AA-Vitamin_Transporters"/>
</dbReference>
<evidence type="ECO:0000313" key="10">
    <source>
        <dbReference type="Proteomes" id="UP000019753"/>
    </source>
</evidence>
<evidence type="ECO:0000256" key="4">
    <source>
        <dbReference type="ARBA" id="ARBA00022989"/>
    </source>
</evidence>
<feature type="transmembrane region" description="Helical" evidence="7">
    <location>
        <begin position="59"/>
        <end position="81"/>
    </location>
</feature>
<feature type="transmembrane region" description="Helical" evidence="7">
    <location>
        <begin position="207"/>
        <end position="232"/>
    </location>
</feature>
<reference evidence="9 10" key="1">
    <citation type="submission" date="2014-01" db="EMBL/GenBank/DDBJ databases">
        <title>Actinotalea ferrariae CF5-4.</title>
        <authorList>
            <person name="Chen F."/>
            <person name="Li Y."/>
            <person name="Wang G."/>
        </authorList>
    </citation>
    <scope>NUCLEOTIDE SEQUENCE [LARGE SCALE GENOMIC DNA]</scope>
    <source>
        <strain evidence="9 10">CF5-4</strain>
    </source>
</reference>
<dbReference type="PANTHER" id="PTHR32322">
    <property type="entry name" value="INNER MEMBRANE TRANSPORTER"/>
    <property type="match status" value="1"/>
</dbReference>
<evidence type="ECO:0000256" key="6">
    <source>
        <dbReference type="SAM" id="MobiDB-lite"/>
    </source>
</evidence>
<dbReference type="InterPro" id="IPR037185">
    <property type="entry name" value="EmrE-like"/>
</dbReference>
<feature type="transmembrane region" description="Helical" evidence="7">
    <location>
        <begin position="120"/>
        <end position="143"/>
    </location>
</feature>
<keyword evidence="3 7" id="KW-0812">Transmembrane</keyword>
<dbReference type="Proteomes" id="UP000019753">
    <property type="component" value="Unassembled WGS sequence"/>
</dbReference>
<dbReference type="GO" id="GO:0016020">
    <property type="term" value="C:membrane"/>
    <property type="evidence" value="ECO:0007669"/>
    <property type="project" value="UniProtKB-SubCell"/>
</dbReference>
<evidence type="ECO:0000256" key="2">
    <source>
        <dbReference type="ARBA" id="ARBA00007362"/>
    </source>
</evidence>
<feature type="domain" description="EamA" evidence="8">
    <location>
        <begin position="178"/>
        <end position="310"/>
    </location>
</feature>
<organism evidence="9 10">
    <name type="scientific">Actinotalea ferrariae CF5-4</name>
    <dbReference type="NCBI Taxonomy" id="948458"/>
    <lineage>
        <taxon>Bacteria</taxon>
        <taxon>Bacillati</taxon>
        <taxon>Actinomycetota</taxon>
        <taxon>Actinomycetes</taxon>
        <taxon>Micrococcales</taxon>
        <taxon>Cellulomonadaceae</taxon>
        <taxon>Actinotalea</taxon>
    </lineage>
</organism>
<accession>A0A021VM17</accession>
<protein>
    <recommendedName>
        <fullName evidence="8">EamA domain-containing protein</fullName>
    </recommendedName>
</protein>
<dbReference type="AlphaFoldDB" id="A0A021VM17"/>
<dbReference type="Pfam" id="PF00892">
    <property type="entry name" value="EamA"/>
    <property type="match status" value="2"/>
</dbReference>
<dbReference type="SUPFAM" id="SSF103481">
    <property type="entry name" value="Multidrug resistance efflux transporter EmrE"/>
    <property type="match status" value="2"/>
</dbReference>
<evidence type="ECO:0000256" key="5">
    <source>
        <dbReference type="ARBA" id="ARBA00023136"/>
    </source>
</evidence>
<evidence type="ECO:0000256" key="1">
    <source>
        <dbReference type="ARBA" id="ARBA00004141"/>
    </source>
</evidence>
<name>A0A021VM17_9CELL</name>